<dbReference type="PANTHER" id="PTHR24252">
    <property type="entry name" value="ACROSIN-RELATED"/>
    <property type="match status" value="1"/>
</dbReference>
<reference evidence="5" key="1">
    <citation type="submission" date="2025-08" db="UniProtKB">
        <authorList>
            <consortium name="RefSeq"/>
        </authorList>
    </citation>
    <scope>IDENTIFICATION</scope>
    <source>
        <tissue evidence="5">Whole body</tissue>
    </source>
</reference>
<dbReference type="PRINTS" id="PR00722">
    <property type="entry name" value="CHYMOTRYPSIN"/>
</dbReference>
<dbReference type="PANTHER" id="PTHR24252:SF7">
    <property type="entry name" value="HYALIN"/>
    <property type="match status" value="1"/>
</dbReference>
<dbReference type="Proteomes" id="UP001652626">
    <property type="component" value="Chromosome 14"/>
</dbReference>
<dbReference type="InterPro" id="IPR001254">
    <property type="entry name" value="Trypsin_dom"/>
</dbReference>
<dbReference type="Gene3D" id="2.40.10.10">
    <property type="entry name" value="Trypsin-like serine proteases"/>
    <property type="match status" value="1"/>
</dbReference>
<dbReference type="InterPro" id="IPR043504">
    <property type="entry name" value="Peptidase_S1_PA_chymotrypsin"/>
</dbReference>
<keyword evidence="1" id="KW-1015">Disulfide bond</keyword>
<evidence type="ECO:0000256" key="2">
    <source>
        <dbReference type="SAM" id="SignalP"/>
    </source>
</evidence>
<gene>
    <name evidence="5" type="primary">LOC113402203</name>
</gene>
<evidence type="ECO:0000313" key="5">
    <source>
        <dbReference type="RefSeq" id="XP_026498173.2"/>
    </source>
</evidence>
<organism evidence="4 5">
    <name type="scientific">Vanessa tameamea</name>
    <name type="common">Kamehameha butterfly</name>
    <dbReference type="NCBI Taxonomy" id="334116"/>
    <lineage>
        <taxon>Eukaryota</taxon>
        <taxon>Metazoa</taxon>
        <taxon>Ecdysozoa</taxon>
        <taxon>Arthropoda</taxon>
        <taxon>Hexapoda</taxon>
        <taxon>Insecta</taxon>
        <taxon>Pterygota</taxon>
        <taxon>Neoptera</taxon>
        <taxon>Endopterygota</taxon>
        <taxon>Lepidoptera</taxon>
        <taxon>Glossata</taxon>
        <taxon>Ditrysia</taxon>
        <taxon>Papilionoidea</taxon>
        <taxon>Nymphalidae</taxon>
        <taxon>Nymphalinae</taxon>
        <taxon>Vanessa</taxon>
    </lineage>
</organism>
<dbReference type="InterPro" id="IPR001314">
    <property type="entry name" value="Peptidase_S1A"/>
</dbReference>
<proteinExistence type="predicted"/>
<accession>A0A8B8IM40</accession>
<dbReference type="RefSeq" id="XP_026498173.2">
    <property type="nucleotide sequence ID" value="XM_026642388.2"/>
</dbReference>
<feature type="signal peptide" evidence="2">
    <location>
        <begin position="1"/>
        <end position="26"/>
    </location>
</feature>
<protein>
    <submittedName>
        <fullName evidence="5">Serine protease snake-like</fullName>
    </submittedName>
</protein>
<evidence type="ECO:0000259" key="3">
    <source>
        <dbReference type="PROSITE" id="PS50240"/>
    </source>
</evidence>
<dbReference type="OrthoDB" id="546450at2759"/>
<sequence>MSEQTIFSVKLTTIFIILVFPFCALSQSQVASREDVNRFRPMFDGAEVADIIDYKFDQEDQCEYEEKDIKRDFNAPNRRVSEVKCLEYVWESLQSELIIERNELCIEEIIAGGRPAFYGEFPHMGALGWRSANNSSEWIYKCGATLISEKFMVTSAHCLYAPRSDLSIASRTPEIVKIGDKFLINTHPWEDEEYRYTDFNKLIVDIKKFSGYIITKEKGPKHVPISRIIKHNLYKAPKRYYDIAIIELAEYVSIGPLIRPACLWSSSDTSPLNKLSITGWGVIDPVSRQTSTELQVAEVDLIDDKTCDEILKPKRNRLWMGLADHQICAGHLPGGIDTCQGDSGGPLQAKINLTQKWPIYYLVGVTSFGVGCARANTPSVYVRISNLIDWIESIVWPNAQ</sequence>
<dbReference type="SUPFAM" id="SSF50494">
    <property type="entry name" value="Trypsin-like serine proteases"/>
    <property type="match status" value="1"/>
</dbReference>
<evidence type="ECO:0000256" key="1">
    <source>
        <dbReference type="ARBA" id="ARBA00023157"/>
    </source>
</evidence>
<dbReference type="PROSITE" id="PS00135">
    <property type="entry name" value="TRYPSIN_SER"/>
    <property type="match status" value="1"/>
</dbReference>
<dbReference type="PROSITE" id="PS50240">
    <property type="entry name" value="TRYPSIN_DOM"/>
    <property type="match status" value="1"/>
</dbReference>
<evidence type="ECO:0000313" key="4">
    <source>
        <dbReference type="Proteomes" id="UP001652626"/>
    </source>
</evidence>
<feature type="domain" description="Peptidase S1" evidence="3">
    <location>
        <begin position="110"/>
        <end position="396"/>
    </location>
</feature>
<dbReference type="CDD" id="cd00190">
    <property type="entry name" value="Tryp_SPc"/>
    <property type="match status" value="1"/>
</dbReference>
<dbReference type="Pfam" id="PF00089">
    <property type="entry name" value="Trypsin"/>
    <property type="match status" value="2"/>
</dbReference>
<dbReference type="InterPro" id="IPR009003">
    <property type="entry name" value="Peptidase_S1_PA"/>
</dbReference>
<keyword evidence="4" id="KW-1185">Reference proteome</keyword>
<dbReference type="GeneID" id="113402203"/>
<dbReference type="InterPro" id="IPR033116">
    <property type="entry name" value="TRYPSIN_SER"/>
</dbReference>
<dbReference type="SMART" id="SM00020">
    <property type="entry name" value="Tryp_SPc"/>
    <property type="match status" value="1"/>
</dbReference>
<feature type="chain" id="PRO_5047157521" evidence="2">
    <location>
        <begin position="27"/>
        <end position="400"/>
    </location>
</feature>
<dbReference type="OMA" id="CSPRITI"/>
<name>A0A8B8IM40_VANTA</name>
<keyword evidence="2" id="KW-0732">Signal</keyword>